<dbReference type="Pfam" id="PF00487">
    <property type="entry name" value="FA_desaturase"/>
    <property type="match status" value="1"/>
</dbReference>
<evidence type="ECO:0000256" key="10">
    <source>
        <dbReference type="SAM" id="Phobius"/>
    </source>
</evidence>
<evidence type="ECO:0000256" key="1">
    <source>
        <dbReference type="ARBA" id="ARBA00004141"/>
    </source>
</evidence>
<evidence type="ECO:0000256" key="5">
    <source>
        <dbReference type="ARBA" id="ARBA00022989"/>
    </source>
</evidence>
<proteinExistence type="inferred from homology"/>
<name>A0A6M4GSJ3_9PROT</name>
<comment type="similarity">
    <text evidence="2">Belongs to the fatty acid desaturase type 2 family.</text>
</comment>
<evidence type="ECO:0000259" key="11">
    <source>
        <dbReference type="Pfam" id="PF00487"/>
    </source>
</evidence>
<evidence type="ECO:0000256" key="6">
    <source>
        <dbReference type="ARBA" id="ARBA00023002"/>
    </source>
</evidence>
<keyword evidence="6" id="KW-0560">Oxidoreductase</keyword>
<evidence type="ECO:0000256" key="3">
    <source>
        <dbReference type="ARBA" id="ARBA00022692"/>
    </source>
</evidence>
<dbReference type="KEGG" id="uru:DSM104443_00848"/>
<dbReference type="Pfam" id="PF01610">
    <property type="entry name" value="DDE_Tnp_ISL3"/>
    <property type="match status" value="1"/>
</dbReference>
<evidence type="ECO:0000313" key="13">
    <source>
        <dbReference type="EMBL" id="QJR09798.1"/>
    </source>
</evidence>
<dbReference type="PANTHER" id="PTHR11351">
    <property type="entry name" value="ACYL-COA DESATURASE"/>
    <property type="match status" value="1"/>
</dbReference>
<accession>A0A6M4GSJ3</accession>
<gene>
    <name evidence="13" type="ORF">DSM104443_00848</name>
</gene>
<dbReference type="EMBL" id="CP053069">
    <property type="protein sequence ID" value="QJR09798.1"/>
    <property type="molecule type" value="Genomic_DNA"/>
</dbReference>
<keyword evidence="9 10" id="KW-0472">Membrane</keyword>
<feature type="transmembrane region" description="Helical" evidence="10">
    <location>
        <begin position="12"/>
        <end position="33"/>
    </location>
</feature>
<feature type="transmembrane region" description="Helical" evidence="10">
    <location>
        <begin position="136"/>
        <end position="158"/>
    </location>
</feature>
<dbReference type="GO" id="GO:0016020">
    <property type="term" value="C:membrane"/>
    <property type="evidence" value="ECO:0007669"/>
    <property type="project" value="UniProtKB-SubCell"/>
</dbReference>
<dbReference type="PANTHER" id="PTHR11351:SF33">
    <property type="entry name" value="DELTA-9 FATTY ACID DESATURASE, DESA"/>
    <property type="match status" value="1"/>
</dbReference>
<reference evidence="13 14" key="1">
    <citation type="submission" date="2020-04" db="EMBL/GenBank/DDBJ databases">
        <title>Usitatibacter rugosus gen. nov., sp. nov. and Usitatibacter palustris sp. nov., novel members of Usitatibacteraceae fam. nov. within the order Nitrosomonadales isolated from soil.</title>
        <authorList>
            <person name="Huber K.J."/>
            <person name="Neumann-Schaal M."/>
            <person name="Geppert A."/>
            <person name="Luckner M."/>
            <person name="Wanner G."/>
            <person name="Overmann J."/>
        </authorList>
    </citation>
    <scope>NUCLEOTIDE SEQUENCE [LARGE SCALE GENOMIC DNA]</scope>
    <source>
        <strain evidence="13 14">0125_3</strain>
    </source>
</reference>
<dbReference type="InterPro" id="IPR005804">
    <property type="entry name" value="FA_desaturase_dom"/>
</dbReference>
<keyword evidence="8" id="KW-0443">Lipid metabolism</keyword>
<keyword evidence="5 10" id="KW-1133">Transmembrane helix</keyword>
<evidence type="ECO:0000313" key="14">
    <source>
        <dbReference type="Proteomes" id="UP000501534"/>
    </source>
</evidence>
<protein>
    <recommendedName>
        <fullName evidence="15">Stearoyl-CoA desaturase (Delta-9 desaturase)</fullName>
    </recommendedName>
</protein>
<keyword evidence="14" id="KW-1185">Reference proteome</keyword>
<organism evidence="13 14">
    <name type="scientific">Usitatibacter rugosus</name>
    <dbReference type="NCBI Taxonomy" id="2732067"/>
    <lineage>
        <taxon>Bacteria</taxon>
        <taxon>Pseudomonadati</taxon>
        <taxon>Pseudomonadota</taxon>
        <taxon>Betaproteobacteria</taxon>
        <taxon>Nitrosomonadales</taxon>
        <taxon>Usitatibacteraceae</taxon>
        <taxon>Usitatibacter</taxon>
    </lineage>
</organism>
<dbReference type="RefSeq" id="WP_171089802.1">
    <property type="nucleotide sequence ID" value="NZ_CP053069.1"/>
</dbReference>
<dbReference type="AlphaFoldDB" id="A0A6M4GSJ3"/>
<dbReference type="InterPro" id="IPR015876">
    <property type="entry name" value="Acyl-CoA_DS"/>
</dbReference>
<dbReference type="Proteomes" id="UP000501534">
    <property type="component" value="Chromosome"/>
</dbReference>
<dbReference type="CDD" id="cd03505">
    <property type="entry name" value="Delta9-FADS-like"/>
    <property type="match status" value="1"/>
</dbReference>
<evidence type="ECO:0000256" key="7">
    <source>
        <dbReference type="ARBA" id="ARBA00023004"/>
    </source>
</evidence>
<feature type="domain" description="Fatty acid desaturase" evidence="11">
    <location>
        <begin position="11"/>
        <end position="226"/>
    </location>
</feature>
<evidence type="ECO:0000256" key="2">
    <source>
        <dbReference type="ARBA" id="ARBA00008749"/>
    </source>
</evidence>
<evidence type="ECO:0000256" key="8">
    <source>
        <dbReference type="ARBA" id="ARBA00023098"/>
    </source>
</evidence>
<keyword evidence="4" id="KW-0276">Fatty acid metabolism</keyword>
<feature type="transmembrane region" description="Helical" evidence="10">
    <location>
        <begin position="164"/>
        <end position="182"/>
    </location>
</feature>
<keyword evidence="7" id="KW-0408">Iron</keyword>
<feature type="domain" description="Transposase IS204/IS1001/IS1096/IS1165 DDE" evidence="12">
    <location>
        <begin position="276"/>
        <end position="387"/>
    </location>
</feature>
<dbReference type="GO" id="GO:0016717">
    <property type="term" value="F:oxidoreductase activity, acting on paired donors, with oxidation of a pair of donors resulting in the reduction of molecular oxygen to two molecules of water"/>
    <property type="evidence" value="ECO:0007669"/>
    <property type="project" value="InterPro"/>
</dbReference>
<dbReference type="InterPro" id="IPR002560">
    <property type="entry name" value="Transposase_DDE"/>
</dbReference>
<sequence length="390" mass="44789">MFFDGLLNLPWWGVVLVTLVLVQITIAAVTLYLHRGQAHSAVDFHPIVSHFFRAWLWLTTGMITKEWAAIHRKHHAKCETEDDPHSPQILGINKVLWGGVFLYVKESHKTETMSRYGHGTPDDWLERNVYARWNKYGILATLALQMALFGIIPGFIVWGIQMLWIPFWAAGVINGIGHFWGYRNFECDDAARNITRFGLWIGGEELHNNHHAYPTSAKFSMRWHEVDLGWGYLNVLSLLGLAKVRRAPPKVKLDPTKFEIDAATLQAVIQHRYDVLTNYAKHMNRSSRAELAKLRDAGMDSRAARALRHWMHRDEKEVPAEHRAALDQALAASPTLKTSFTMRQELSKIWARSTLTTEQLTAQLTDWCERAEKSNVEPLVAFSRRLRCYA</sequence>
<evidence type="ECO:0000256" key="9">
    <source>
        <dbReference type="ARBA" id="ARBA00023136"/>
    </source>
</evidence>
<evidence type="ECO:0008006" key="15">
    <source>
        <dbReference type="Google" id="ProtNLM"/>
    </source>
</evidence>
<evidence type="ECO:0000256" key="4">
    <source>
        <dbReference type="ARBA" id="ARBA00022832"/>
    </source>
</evidence>
<comment type="subcellular location">
    <subcellularLocation>
        <location evidence="1">Membrane</location>
        <topology evidence="1">Multi-pass membrane protein</topology>
    </subcellularLocation>
</comment>
<keyword evidence="3 10" id="KW-0812">Transmembrane</keyword>
<evidence type="ECO:0000259" key="12">
    <source>
        <dbReference type="Pfam" id="PF01610"/>
    </source>
</evidence>
<dbReference type="GO" id="GO:0006631">
    <property type="term" value="P:fatty acid metabolic process"/>
    <property type="evidence" value="ECO:0007669"/>
    <property type="project" value="UniProtKB-KW"/>
</dbReference>